<dbReference type="PRINTS" id="PR01130">
    <property type="entry name" value="DERENTRNSPRT"/>
</dbReference>
<dbReference type="SUPFAM" id="SSF103473">
    <property type="entry name" value="MFS general substrate transporter"/>
    <property type="match status" value="1"/>
</dbReference>
<evidence type="ECO:0000256" key="6">
    <source>
        <dbReference type="ARBA" id="ARBA00023136"/>
    </source>
</evidence>
<dbReference type="InterPro" id="IPR002259">
    <property type="entry name" value="Eqnu_transpt"/>
</dbReference>
<dbReference type="PIRSF" id="PIRSF016379">
    <property type="entry name" value="ENT"/>
    <property type="match status" value="1"/>
</dbReference>
<keyword evidence="5 7" id="KW-1133">Transmembrane helix</keyword>
<feature type="transmembrane region" description="Helical" evidence="7">
    <location>
        <begin position="281"/>
        <end position="302"/>
    </location>
</feature>
<sequence length="509" mass="58065">MNQTHQKNRSLNADEAQLVDSEANTLPLQHLTIKESKYDGDKSTFDPSRRNVDDRDCDMMERETLLAPGPVKLTPSWESRNITNDELNFKNGLYREEKEPRDRLNLVYIILMLHGVGTLMPWNMFITAKPYFVDLKLSVSQNDTRAAEYRDNFLSYLGVAAQVPNVFFNGLNLFLHIGGGKLTKRITISIIVAILVFILTVILAVLDTSGWPEAFFYITMISVVILNMANGVYQNCVYGVAAKLPMKYLNAVVLGSNVSGTIASLISILSIAASPNLRTAAIYYFITAIFVLLVAVDTYFALPLTRFYRYHEEISRQAQEESKITSRRPPFWKIFKKTWRQCFNVFFVFFVTLTSFPAVQGSIFAVDSNFFISSTYFIPVCCFLFFNLFAMIGNIFPNWVVWPGPRFLWIPVVSRILFIPFFMMCNYKPQKRAFPVLISSDWAYIIVSMFHGLSSGYYSSLAMMYVPRCVEIKYASTAGMMGAFFLILGIFSGVNFSFFISWLVETPIF</sequence>
<feature type="transmembrane region" description="Helical" evidence="7">
    <location>
        <begin position="376"/>
        <end position="395"/>
    </location>
</feature>
<evidence type="ECO:0000256" key="1">
    <source>
        <dbReference type="ARBA" id="ARBA00004141"/>
    </source>
</evidence>
<keyword evidence="3" id="KW-0813">Transport</keyword>
<feature type="transmembrane region" description="Helical" evidence="7">
    <location>
        <begin position="407"/>
        <end position="424"/>
    </location>
</feature>
<feature type="transmembrane region" description="Helical" evidence="7">
    <location>
        <begin position="248"/>
        <end position="269"/>
    </location>
</feature>
<feature type="transmembrane region" description="Helical" evidence="7">
    <location>
        <begin position="478"/>
        <end position="504"/>
    </location>
</feature>
<feature type="transmembrane region" description="Helical" evidence="7">
    <location>
        <begin position="342"/>
        <end position="364"/>
    </location>
</feature>
<reference evidence="9 10" key="1">
    <citation type="submission" date="2025-05" db="UniProtKB">
        <authorList>
            <consortium name="RefSeq"/>
        </authorList>
    </citation>
    <scope>IDENTIFICATION</scope>
    <source>
        <tissue evidence="9 10">Muscle</tissue>
    </source>
</reference>
<protein>
    <submittedName>
        <fullName evidence="9 10">Equilibrative nucleoside transporter 1-like isoform X1</fullName>
    </submittedName>
</protein>
<accession>A0ABM1BME4</accession>
<evidence type="ECO:0000256" key="3">
    <source>
        <dbReference type="ARBA" id="ARBA00022448"/>
    </source>
</evidence>
<keyword evidence="4 7" id="KW-0812">Transmembrane</keyword>
<feature type="transmembrane region" description="Helical" evidence="7">
    <location>
        <begin position="186"/>
        <end position="208"/>
    </location>
</feature>
<dbReference type="PANTHER" id="PTHR10332">
    <property type="entry name" value="EQUILIBRATIVE NUCLEOSIDE TRANSPORTER"/>
    <property type="match status" value="1"/>
</dbReference>
<dbReference type="RefSeq" id="XP_022253136.1">
    <property type="nucleotide sequence ID" value="XM_022397428.1"/>
</dbReference>
<dbReference type="Proteomes" id="UP000694941">
    <property type="component" value="Unplaced"/>
</dbReference>
<dbReference type="RefSeq" id="XP_022253137.1">
    <property type="nucleotide sequence ID" value="XM_022397429.1"/>
</dbReference>
<comment type="subcellular location">
    <subcellularLocation>
        <location evidence="1">Membrane</location>
        <topology evidence="1">Multi-pass membrane protein</topology>
    </subcellularLocation>
</comment>
<organism evidence="8 9">
    <name type="scientific">Limulus polyphemus</name>
    <name type="common">Atlantic horseshoe crab</name>
    <dbReference type="NCBI Taxonomy" id="6850"/>
    <lineage>
        <taxon>Eukaryota</taxon>
        <taxon>Metazoa</taxon>
        <taxon>Ecdysozoa</taxon>
        <taxon>Arthropoda</taxon>
        <taxon>Chelicerata</taxon>
        <taxon>Merostomata</taxon>
        <taxon>Xiphosura</taxon>
        <taxon>Limulidae</taxon>
        <taxon>Limulus</taxon>
    </lineage>
</organism>
<evidence type="ECO:0000256" key="4">
    <source>
        <dbReference type="ARBA" id="ARBA00022692"/>
    </source>
</evidence>
<proteinExistence type="inferred from homology"/>
<feature type="transmembrane region" description="Helical" evidence="7">
    <location>
        <begin position="153"/>
        <end position="174"/>
    </location>
</feature>
<evidence type="ECO:0000256" key="5">
    <source>
        <dbReference type="ARBA" id="ARBA00022989"/>
    </source>
</evidence>
<name>A0ABM1BME4_LIMPO</name>
<feature type="transmembrane region" description="Helical" evidence="7">
    <location>
        <begin position="214"/>
        <end position="236"/>
    </location>
</feature>
<evidence type="ECO:0000313" key="10">
    <source>
        <dbReference type="RefSeq" id="XP_022253136.1"/>
    </source>
</evidence>
<evidence type="ECO:0000313" key="8">
    <source>
        <dbReference type="Proteomes" id="UP000694941"/>
    </source>
</evidence>
<dbReference type="Pfam" id="PF01733">
    <property type="entry name" value="Nucleoside_tran"/>
    <property type="match status" value="1"/>
</dbReference>
<dbReference type="InterPro" id="IPR036259">
    <property type="entry name" value="MFS_trans_sf"/>
</dbReference>
<gene>
    <name evidence="9 10 11" type="primary">LOC106469036</name>
</gene>
<feature type="transmembrane region" description="Helical" evidence="7">
    <location>
        <begin position="444"/>
        <end position="466"/>
    </location>
</feature>
<dbReference type="PANTHER" id="PTHR10332:SF80">
    <property type="entry name" value="EQUILIBRATIVE NUCLEOSIDE TRANSPORTER 2, ISOFORM A"/>
    <property type="match status" value="1"/>
</dbReference>
<evidence type="ECO:0000256" key="7">
    <source>
        <dbReference type="SAM" id="Phobius"/>
    </source>
</evidence>
<evidence type="ECO:0000313" key="9">
    <source>
        <dbReference type="RefSeq" id="XP_013784944.1"/>
    </source>
</evidence>
<keyword evidence="6 7" id="KW-0472">Membrane</keyword>
<keyword evidence="8" id="KW-1185">Reference proteome</keyword>
<comment type="similarity">
    <text evidence="2">Belongs to the SLC29A/ENT transporter (TC 2.A.57) family.</text>
</comment>
<evidence type="ECO:0000256" key="2">
    <source>
        <dbReference type="ARBA" id="ARBA00007965"/>
    </source>
</evidence>
<dbReference type="RefSeq" id="XP_013784944.1">
    <property type="nucleotide sequence ID" value="XM_013929490.2"/>
</dbReference>
<dbReference type="GeneID" id="106469036"/>
<evidence type="ECO:0000313" key="11">
    <source>
        <dbReference type="RefSeq" id="XP_022253137.1"/>
    </source>
</evidence>
<feature type="transmembrane region" description="Helical" evidence="7">
    <location>
        <begin position="106"/>
        <end position="133"/>
    </location>
</feature>